<dbReference type="OrthoDB" id="1405595at2759"/>
<evidence type="ECO:0000256" key="4">
    <source>
        <dbReference type="ARBA" id="ARBA00023242"/>
    </source>
</evidence>
<feature type="domain" description="Xylanolytic transcriptional activator regulatory" evidence="5">
    <location>
        <begin position="401"/>
        <end position="455"/>
    </location>
</feature>
<dbReference type="SUPFAM" id="SSF54373">
    <property type="entry name" value="FAD-linked reductases, C-terminal domain"/>
    <property type="match status" value="1"/>
</dbReference>
<dbReference type="PANTHER" id="PTHR13789">
    <property type="entry name" value="MONOOXYGENASE"/>
    <property type="match status" value="1"/>
</dbReference>
<evidence type="ECO:0000256" key="2">
    <source>
        <dbReference type="ARBA" id="ARBA00023002"/>
    </source>
</evidence>
<dbReference type="Pfam" id="PF04082">
    <property type="entry name" value="Fungal_trans"/>
    <property type="match status" value="1"/>
</dbReference>
<dbReference type="CDD" id="cd12148">
    <property type="entry name" value="fungal_TF_MHR"/>
    <property type="match status" value="1"/>
</dbReference>
<accession>A0A9W9J3U6</accession>
<dbReference type="AlphaFoldDB" id="A0A9W9J3U6"/>
<keyword evidence="4" id="KW-0539">Nucleus</keyword>
<evidence type="ECO:0000259" key="5">
    <source>
        <dbReference type="Pfam" id="PF04082"/>
    </source>
</evidence>
<dbReference type="PANTHER" id="PTHR13789:SF215">
    <property type="entry name" value="FAD-BINDING DOMAIN-CONTAINING PROTEIN-RELATED"/>
    <property type="match status" value="1"/>
</dbReference>
<dbReference type="GO" id="GO:0003677">
    <property type="term" value="F:DNA binding"/>
    <property type="evidence" value="ECO:0007669"/>
    <property type="project" value="InterPro"/>
</dbReference>
<keyword evidence="2" id="KW-0560">Oxidoreductase</keyword>
<dbReference type="GO" id="GO:0008270">
    <property type="term" value="F:zinc ion binding"/>
    <property type="evidence" value="ECO:0007669"/>
    <property type="project" value="InterPro"/>
</dbReference>
<name>A0A9W9J3U6_9EURO</name>
<dbReference type="EMBL" id="JAPQKR010000016">
    <property type="protein sequence ID" value="KAJ5190124.1"/>
    <property type="molecule type" value="Genomic_DNA"/>
</dbReference>
<dbReference type="Gene3D" id="3.30.9.30">
    <property type="match status" value="1"/>
</dbReference>
<keyword evidence="7" id="KW-1185">Reference proteome</keyword>
<proteinExistence type="inferred from homology"/>
<evidence type="ECO:0000313" key="7">
    <source>
        <dbReference type="Proteomes" id="UP001150904"/>
    </source>
</evidence>
<dbReference type="RefSeq" id="XP_058303064.1">
    <property type="nucleotide sequence ID" value="XM_058456165.1"/>
</dbReference>
<organism evidence="6 7">
    <name type="scientific">Penicillium cinerascens</name>
    <dbReference type="NCBI Taxonomy" id="70096"/>
    <lineage>
        <taxon>Eukaryota</taxon>
        <taxon>Fungi</taxon>
        <taxon>Dikarya</taxon>
        <taxon>Ascomycota</taxon>
        <taxon>Pezizomycotina</taxon>
        <taxon>Eurotiomycetes</taxon>
        <taxon>Eurotiomycetidae</taxon>
        <taxon>Eurotiales</taxon>
        <taxon>Aspergillaceae</taxon>
        <taxon>Penicillium</taxon>
    </lineage>
</organism>
<comment type="similarity">
    <text evidence="1">Belongs to the paxM FAD-dependent monooxygenase family.</text>
</comment>
<protein>
    <recommendedName>
        <fullName evidence="5">Xylanolytic transcriptional activator regulatory domain-containing protein</fullName>
    </recommendedName>
</protein>
<comment type="caution">
    <text evidence="6">The sequence shown here is derived from an EMBL/GenBank/DDBJ whole genome shotgun (WGS) entry which is preliminary data.</text>
</comment>
<evidence type="ECO:0000313" key="6">
    <source>
        <dbReference type="EMBL" id="KAJ5190124.1"/>
    </source>
</evidence>
<dbReference type="GO" id="GO:0004497">
    <property type="term" value="F:monooxygenase activity"/>
    <property type="evidence" value="ECO:0007669"/>
    <property type="project" value="UniProtKB-KW"/>
</dbReference>
<evidence type="ECO:0000256" key="1">
    <source>
        <dbReference type="ARBA" id="ARBA00007992"/>
    </source>
</evidence>
<dbReference type="InterPro" id="IPR050493">
    <property type="entry name" value="FAD-dep_Monooxygenase_BioMet"/>
</dbReference>
<reference evidence="6" key="1">
    <citation type="submission" date="2022-12" db="EMBL/GenBank/DDBJ databases">
        <authorList>
            <person name="Petersen C."/>
        </authorList>
    </citation>
    <scope>NUCLEOTIDE SEQUENCE</scope>
    <source>
        <strain evidence="6">IBT 15544</strain>
    </source>
</reference>
<dbReference type="Proteomes" id="UP001150904">
    <property type="component" value="Unassembled WGS sequence"/>
</dbReference>
<reference evidence="6" key="2">
    <citation type="journal article" date="2023" name="IMA Fungus">
        <title>Comparative genomic study of the Penicillium genus elucidates a diverse pangenome and 15 lateral gene transfer events.</title>
        <authorList>
            <person name="Petersen C."/>
            <person name="Sorensen T."/>
            <person name="Nielsen M.R."/>
            <person name="Sondergaard T.E."/>
            <person name="Sorensen J.L."/>
            <person name="Fitzpatrick D.A."/>
            <person name="Frisvad J.C."/>
            <person name="Nielsen K.L."/>
        </authorList>
    </citation>
    <scope>NUCLEOTIDE SEQUENCE</scope>
    <source>
        <strain evidence="6">IBT 15544</strain>
    </source>
</reference>
<gene>
    <name evidence="6" type="ORF">N7498_009109</name>
</gene>
<keyword evidence="3" id="KW-0503">Monooxygenase</keyword>
<dbReference type="GO" id="GO:0006351">
    <property type="term" value="P:DNA-templated transcription"/>
    <property type="evidence" value="ECO:0007669"/>
    <property type="project" value="InterPro"/>
</dbReference>
<dbReference type="GeneID" id="83183466"/>
<sequence length="776" mass="86151">MFCAAAAQEVDGRKVDIRLSSRVVSVVLASPDLCVLLSDRSTEKKAQDKIVSDSAWMGSTLSSSPDRRLVVYPCREGDLLNVVAIHPTGPEEVKEASWLDSGNLDQLLETYSSFGPELQELCRMAEDLKLWSLASRSPPTTFVQGKLALAFEDGAALGGVLPADTTLDQVPQRLSLYDKVRYDRAVTVMMMSKTHDERRAETLDELRNFEGHPRLYLSRGSTNSALQTPLPGITARDIDKGLLNLPESDDGGGLGPSIWPNILDPRSSLDHFDNIWLASTEPTTGPIPAPETPQIPTPLTTATVGEIYNRACSPGPTDEAVEPRQYQPTAIEIDAQLTFPDMQHIRTEDVDKEHLAHIHEIQQNVVDEVAKLASVLESKSLFPPFVKLKIPPAPIINAWTQLYFEHFHPVFPVLHKPTYRGPDTHWLLVFAVSAIGAQFSRIPQAQTCARAMHELIRRQSMYLLVDSAFQSHFDLTPVLSVGELQNSLPHGEERWAASGARGWASFSTHTESSTLHTVEQVVRDSTWMASWIKTGILGKQTLLQLLSNAAVIDQDRLLSSQSHNGISQIEAEAALKALLAGTEDEESNVSALELKASISHRLVILSVLMLRNTPRLPLLATAMRVRYRRYTDEELRSLATEWNKAPQERRRAAVYAARAFESVRSQYCAHFLTPVLLFRATLIIWLFTVLDDLSLDSQPASDAPLIILGASNTTDPNQEQWVESGNGRVKLQGVGNIFSSLGRQRFLDESISAMQSLRSWGISRIYRQLLTQLRAD</sequence>
<evidence type="ECO:0000256" key="3">
    <source>
        <dbReference type="ARBA" id="ARBA00023033"/>
    </source>
</evidence>
<dbReference type="InterPro" id="IPR007219">
    <property type="entry name" value="XnlR_reg_dom"/>
</dbReference>